<dbReference type="GO" id="GO:0005737">
    <property type="term" value="C:cytoplasm"/>
    <property type="evidence" value="ECO:0007669"/>
    <property type="project" value="TreeGrafter"/>
</dbReference>
<dbReference type="EMBL" id="JAEAOA010001750">
    <property type="protein sequence ID" value="KAK3579693.1"/>
    <property type="molecule type" value="Genomic_DNA"/>
</dbReference>
<evidence type="ECO:0000256" key="1">
    <source>
        <dbReference type="ARBA" id="ARBA00010928"/>
    </source>
</evidence>
<dbReference type="SUPFAM" id="SSF55347">
    <property type="entry name" value="Glyceraldehyde-3-phosphate dehydrogenase-like, C-terminal domain"/>
    <property type="match status" value="1"/>
</dbReference>
<dbReference type="Proteomes" id="UP001195483">
    <property type="component" value="Unassembled WGS sequence"/>
</dbReference>
<dbReference type="GO" id="GO:0006740">
    <property type="term" value="P:NADPH regeneration"/>
    <property type="evidence" value="ECO:0007669"/>
    <property type="project" value="TreeGrafter"/>
</dbReference>
<feature type="domain" description="Gfo/Idh/MocA-like oxidoreductase N-terminal" evidence="3">
    <location>
        <begin position="6"/>
        <end position="124"/>
    </location>
</feature>
<evidence type="ECO:0008006" key="7">
    <source>
        <dbReference type="Google" id="ProtNLM"/>
    </source>
</evidence>
<reference evidence="5" key="1">
    <citation type="journal article" date="2021" name="Genome Biol. Evol.">
        <title>A High-Quality Reference Genome for a Parasitic Bivalve with Doubly Uniparental Inheritance (Bivalvia: Unionida).</title>
        <authorList>
            <person name="Smith C.H."/>
        </authorList>
    </citation>
    <scope>NUCLEOTIDE SEQUENCE</scope>
    <source>
        <strain evidence="5">CHS0354</strain>
    </source>
</reference>
<dbReference type="AlphaFoldDB" id="A0AAE0RUC3"/>
<proteinExistence type="inferred from homology"/>
<organism evidence="5 6">
    <name type="scientific">Potamilus streckersoni</name>
    <dbReference type="NCBI Taxonomy" id="2493646"/>
    <lineage>
        <taxon>Eukaryota</taxon>
        <taxon>Metazoa</taxon>
        <taxon>Spiralia</taxon>
        <taxon>Lophotrochozoa</taxon>
        <taxon>Mollusca</taxon>
        <taxon>Bivalvia</taxon>
        <taxon>Autobranchia</taxon>
        <taxon>Heteroconchia</taxon>
        <taxon>Palaeoheterodonta</taxon>
        <taxon>Unionida</taxon>
        <taxon>Unionoidea</taxon>
        <taxon>Unionidae</taxon>
        <taxon>Ambleminae</taxon>
        <taxon>Lampsilini</taxon>
        <taxon>Potamilus</taxon>
    </lineage>
</organism>
<reference evidence="5" key="2">
    <citation type="journal article" date="2021" name="Genome Biol. Evol.">
        <title>Developing a high-quality reference genome for a parasitic bivalve with doubly uniparental inheritance (Bivalvia: Unionida).</title>
        <authorList>
            <person name="Smith C.H."/>
        </authorList>
    </citation>
    <scope>NUCLEOTIDE SEQUENCE</scope>
    <source>
        <strain evidence="5">CHS0354</strain>
        <tissue evidence="5">Mantle</tissue>
    </source>
</reference>
<protein>
    <recommendedName>
        <fullName evidence="7">Oxidoreductase</fullName>
    </recommendedName>
</protein>
<dbReference type="GO" id="GO:0000166">
    <property type="term" value="F:nucleotide binding"/>
    <property type="evidence" value="ECO:0007669"/>
    <property type="project" value="InterPro"/>
</dbReference>
<dbReference type="PANTHER" id="PTHR42840:SF3">
    <property type="entry name" value="BINDING ROSSMANN FOLD OXIDOREDUCTASE, PUTATIVE (AFU_ORTHOLOGUE AFUA_2G10240)-RELATED"/>
    <property type="match status" value="1"/>
</dbReference>
<evidence type="ECO:0000256" key="2">
    <source>
        <dbReference type="ARBA" id="ARBA00023002"/>
    </source>
</evidence>
<dbReference type="Gene3D" id="3.30.360.10">
    <property type="entry name" value="Dihydrodipicolinate Reductase, domain 2"/>
    <property type="match status" value="1"/>
</dbReference>
<comment type="similarity">
    <text evidence="1">Belongs to the Gfo/Idh/MocA family.</text>
</comment>
<keyword evidence="6" id="KW-1185">Reference proteome</keyword>
<evidence type="ECO:0000259" key="4">
    <source>
        <dbReference type="Pfam" id="PF22725"/>
    </source>
</evidence>
<sequence length="337" mass="38169">MVSKIGFAVFGMGSMGIEHVKNIVMSPRASLQWIIRKKLKDAQQFTMEFDLPTRCGTSDMIDQVLNDSNVQAVVICSPTDTHEPLLRKSLEAGKSVFCEKPITTEIATTAACYDLAKIKRKPLFCAFQRRFDPSFQQVHEKIRSGELGRLRVFKSTSRDVEQPPVSYIKSSGGIFFDSTIHDLDVVSWMVGSKPRTVYAQGNAFNPEIGHYGDHDQVFVVIKHENGVLSFIDNGRLAPYGYDQRVEVLCEKGMLTVENRPLYSITSHTAMGNTVPQIDQIYKTRYVEAYRNELEHFLDVIQEKAELKVTKEDTIKAMHLANLCSESVKARKELIYMD</sequence>
<dbReference type="Pfam" id="PF22725">
    <property type="entry name" value="GFO_IDH_MocA_C3"/>
    <property type="match status" value="1"/>
</dbReference>
<dbReference type="Gene3D" id="3.40.50.720">
    <property type="entry name" value="NAD(P)-binding Rossmann-like Domain"/>
    <property type="match status" value="1"/>
</dbReference>
<dbReference type="Pfam" id="PF01408">
    <property type="entry name" value="GFO_IDH_MocA"/>
    <property type="match status" value="1"/>
</dbReference>
<comment type="caution">
    <text evidence="5">The sequence shown here is derived from an EMBL/GenBank/DDBJ whole genome shotgun (WGS) entry which is preliminary data.</text>
</comment>
<dbReference type="SUPFAM" id="SSF51735">
    <property type="entry name" value="NAD(P)-binding Rossmann-fold domains"/>
    <property type="match status" value="1"/>
</dbReference>
<dbReference type="GO" id="GO:0016491">
    <property type="term" value="F:oxidoreductase activity"/>
    <property type="evidence" value="ECO:0007669"/>
    <property type="project" value="UniProtKB-KW"/>
</dbReference>
<gene>
    <name evidence="5" type="ORF">CHS0354_029172</name>
</gene>
<dbReference type="PANTHER" id="PTHR42840">
    <property type="entry name" value="NAD(P)-BINDING ROSSMANN-FOLD SUPERFAMILY PROTEIN-RELATED"/>
    <property type="match status" value="1"/>
</dbReference>
<reference evidence="5" key="3">
    <citation type="submission" date="2023-05" db="EMBL/GenBank/DDBJ databases">
        <authorList>
            <person name="Smith C.H."/>
        </authorList>
    </citation>
    <scope>NUCLEOTIDE SEQUENCE</scope>
    <source>
        <strain evidence="5">CHS0354</strain>
        <tissue evidence="5">Mantle</tissue>
    </source>
</reference>
<evidence type="ECO:0000313" key="6">
    <source>
        <dbReference type="Proteomes" id="UP001195483"/>
    </source>
</evidence>
<feature type="domain" description="GFO/IDH/MocA-like oxidoreductase" evidence="4">
    <location>
        <begin position="135"/>
        <end position="254"/>
    </location>
</feature>
<dbReference type="InterPro" id="IPR036291">
    <property type="entry name" value="NAD(P)-bd_dom_sf"/>
</dbReference>
<dbReference type="InterPro" id="IPR055170">
    <property type="entry name" value="GFO_IDH_MocA-like_dom"/>
</dbReference>
<evidence type="ECO:0000259" key="3">
    <source>
        <dbReference type="Pfam" id="PF01408"/>
    </source>
</evidence>
<accession>A0AAE0RUC3</accession>
<dbReference type="InterPro" id="IPR000683">
    <property type="entry name" value="Gfo/Idh/MocA-like_OxRdtase_N"/>
</dbReference>
<name>A0AAE0RUC3_9BIVA</name>
<evidence type="ECO:0000313" key="5">
    <source>
        <dbReference type="EMBL" id="KAK3579693.1"/>
    </source>
</evidence>
<keyword evidence="2" id="KW-0560">Oxidoreductase</keyword>